<keyword evidence="2" id="KW-1185">Reference proteome</keyword>
<protein>
    <submittedName>
        <fullName evidence="1">Iota-carrageenase</fullName>
    </submittedName>
</protein>
<dbReference type="Gene3D" id="2.160.20.10">
    <property type="entry name" value="Single-stranded right-handed beta-helix, Pectin lyase-like"/>
    <property type="match status" value="1"/>
</dbReference>
<proteinExistence type="predicted"/>
<dbReference type="Proteomes" id="UP000346198">
    <property type="component" value="Unassembled WGS sequence"/>
</dbReference>
<gene>
    <name evidence="1" type="primary">cgiA_18</name>
    <name evidence="1" type="ORF">SCARR_01376</name>
</gene>
<dbReference type="InterPro" id="IPR011050">
    <property type="entry name" value="Pectin_lyase_fold/virulence"/>
</dbReference>
<sequence length="416" mass="45171">MIHFTKQIWWSLLVFAMSIITAEAVYKETMDPKGIQLNVQTDCGLSGKGEAIDSEKLQQAIDELAGKGGGVLIFPEGIYLLGRVRCRSNVHLVFDAKAVLKADLSRSQGKGINLFSLGLPGERITNVSLRSKGGRVRVELATSEKVIKASFVVCFGVENFLIEGFDIYDEQSDGACVSFGFDSDGNVSAMPVNGTVRNLTAYNCRYGYGLVQTSAARFVHFENLHGVGGCTLRLEVPHGPTDNMEYRGVWDITARNISCQDGHCAVILGPHFTKNGVVKIYDVRSESCAFAVKVGHGYVGSRHEGNPNLKPGSFAPGTWVKNIHAVYGVNAQLHTKDAVLLPEERLHLFQPKTEKGGLVGRGPSVSAVLNMGGYAKIENVTCEGFGNKVDPVITKENTVTQKPYRLFSGKNKKVNG</sequence>
<accession>A0A6C2UGR4</accession>
<evidence type="ECO:0000313" key="1">
    <source>
        <dbReference type="EMBL" id="VGO19318.1"/>
    </source>
</evidence>
<dbReference type="SUPFAM" id="SSF51126">
    <property type="entry name" value="Pectin lyase-like"/>
    <property type="match status" value="1"/>
</dbReference>
<name>A0A6C2UGR4_9BACT</name>
<dbReference type="InterPro" id="IPR012334">
    <property type="entry name" value="Pectin_lyas_fold"/>
</dbReference>
<dbReference type="EMBL" id="CAAHFH010000001">
    <property type="protein sequence ID" value="VGO19318.1"/>
    <property type="molecule type" value="Genomic_DNA"/>
</dbReference>
<evidence type="ECO:0000313" key="2">
    <source>
        <dbReference type="Proteomes" id="UP000346198"/>
    </source>
</evidence>
<organism evidence="1 2">
    <name type="scientific">Pontiella sulfatireligans</name>
    <dbReference type="NCBI Taxonomy" id="2750658"/>
    <lineage>
        <taxon>Bacteria</taxon>
        <taxon>Pseudomonadati</taxon>
        <taxon>Kiritimatiellota</taxon>
        <taxon>Kiritimatiellia</taxon>
        <taxon>Kiritimatiellales</taxon>
        <taxon>Pontiellaceae</taxon>
        <taxon>Pontiella</taxon>
    </lineage>
</organism>
<dbReference type="RefSeq" id="WP_136060731.1">
    <property type="nucleotide sequence ID" value="NZ_CAAHFH010000001.1"/>
</dbReference>
<reference evidence="1 2" key="1">
    <citation type="submission" date="2019-04" db="EMBL/GenBank/DDBJ databases">
        <authorList>
            <person name="Van Vliet M D."/>
        </authorList>
    </citation>
    <scope>NUCLEOTIDE SEQUENCE [LARGE SCALE GENOMIC DNA]</scope>
    <source>
        <strain evidence="1 2">F21</strain>
    </source>
</reference>
<dbReference type="AlphaFoldDB" id="A0A6C2UGR4"/>